<sequence length="242" mass="27620">MKNTFLATSLLLISFMGYSQETKIIDSTAVFILDQMGDNIGDLQSVSFDLSNSIDEFDDQGNIVTQFSTSTITFSGPDKLLIRTDGTKGKVGYWYDGTYVTYYSYDENNYVTLEAPETTIEMIDTMHENYSFQFPAADFFYPSLTDDMIEQFDSISYLGKKVVRGVECYHIMASNEKLNIQMWISNETFLLPKHFIVIYKEKSNIQYESTFSNWSINPVIPESAFSFLAPPTARLISILKKS</sequence>
<comment type="caution">
    <text evidence="2">The sequence shown here is derived from an EMBL/GenBank/DDBJ whole genome shotgun (WGS) entry which is preliminary data.</text>
</comment>
<dbReference type="Gene3D" id="2.50.20.10">
    <property type="entry name" value="Lipoprotein localisation LolA/LolB/LppX"/>
    <property type="match status" value="1"/>
</dbReference>
<protein>
    <recommendedName>
        <fullName evidence="4">DUF2092 domain-containing protein</fullName>
    </recommendedName>
</protein>
<dbReference type="PANTHER" id="PTHR37507">
    <property type="entry name" value="SPORULATION PROTEIN YDCC"/>
    <property type="match status" value="1"/>
</dbReference>
<accession>A0A316DST6</accession>
<dbReference type="Proteomes" id="UP000245430">
    <property type="component" value="Unassembled WGS sequence"/>
</dbReference>
<organism evidence="2 3">
    <name type="scientific">Xanthomarina spongicola</name>
    <dbReference type="NCBI Taxonomy" id="570520"/>
    <lineage>
        <taxon>Bacteria</taxon>
        <taxon>Pseudomonadati</taxon>
        <taxon>Bacteroidota</taxon>
        <taxon>Flavobacteriia</taxon>
        <taxon>Flavobacteriales</taxon>
        <taxon>Flavobacteriaceae</taxon>
        <taxon>Xanthomarina</taxon>
    </lineage>
</organism>
<evidence type="ECO:0000313" key="2">
    <source>
        <dbReference type="EMBL" id="PWK21055.1"/>
    </source>
</evidence>
<dbReference type="AlphaFoldDB" id="A0A316DST6"/>
<dbReference type="PANTHER" id="PTHR37507:SF2">
    <property type="entry name" value="SPORULATION PROTEIN YDCC"/>
    <property type="match status" value="1"/>
</dbReference>
<reference evidence="2 3" key="1">
    <citation type="submission" date="2018-05" db="EMBL/GenBank/DDBJ databases">
        <title>Genomic Encyclopedia of Archaeal and Bacterial Type Strains, Phase II (KMG-II): from individual species to whole genera.</title>
        <authorList>
            <person name="Goeker M."/>
        </authorList>
    </citation>
    <scope>NUCLEOTIDE SEQUENCE [LARGE SCALE GENOMIC DNA]</scope>
    <source>
        <strain evidence="2 3">DSM 22637</strain>
    </source>
</reference>
<dbReference type="OrthoDB" id="835919at2"/>
<dbReference type="EMBL" id="QGGP01000001">
    <property type="protein sequence ID" value="PWK21055.1"/>
    <property type="molecule type" value="Genomic_DNA"/>
</dbReference>
<dbReference type="SUPFAM" id="SSF89392">
    <property type="entry name" value="Prokaryotic lipoproteins and lipoprotein localization factors"/>
    <property type="match status" value="1"/>
</dbReference>
<proteinExistence type="predicted"/>
<keyword evidence="3" id="KW-1185">Reference proteome</keyword>
<evidence type="ECO:0008006" key="4">
    <source>
        <dbReference type="Google" id="ProtNLM"/>
    </source>
</evidence>
<evidence type="ECO:0000256" key="1">
    <source>
        <dbReference type="ARBA" id="ARBA00022729"/>
    </source>
</evidence>
<gene>
    <name evidence="2" type="ORF">LX78_00768</name>
</gene>
<dbReference type="InterPro" id="IPR019207">
    <property type="entry name" value="DUF2092"/>
</dbReference>
<dbReference type="InterPro" id="IPR052944">
    <property type="entry name" value="Sporulation_related"/>
</dbReference>
<name>A0A316DST6_9FLAO</name>
<dbReference type="RefSeq" id="WP_109681291.1">
    <property type="nucleotide sequence ID" value="NZ_QGGP01000001.1"/>
</dbReference>
<dbReference type="InterPro" id="IPR029046">
    <property type="entry name" value="LolA/LolB/LppX"/>
</dbReference>
<evidence type="ECO:0000313" key="3">
    <source>
        <dbReference type="Proteomes" id="UP000245430"/>
    </source>
</evidence>
<dbReference type="Pfam" id="PF09865">
    <property type="entry name" value="DUF2092"/>
    <property type="match status" value="1"/>
</dbReference>
<keyword evidence="1" id="KW-0732">Signal</keyword>